<dbReference type="RefSeq" id="WP_121687115.1">
    <property type="nucleotide sequence ID" value="NZ_RCUY01000001.1"/>
</dbReference>
<feature type="transmembrane region" description="Helical" evidence="1">
    <location>
        <begin position="245"/>
        <end position="265"/>
    </location>
</feature>
<organism evidence="3 4">
    <name type="scientific">Mycetocola lacteus</name>
    <dbReference type="NCBI Taxonomy" id="76637"/>
    <lineage>
        <taxon>Bacteria</taxon>
        <taxon>Bacillati</taxon>
        <taxon>Actinomycetota</taxon>
        <taxon>Actinomycetes</taxon>
        <taxon>Micrococcales</taxon>
        <taxon>Microbacteriaceae</taxon>
        <taxon>Mycetocola</taxon>
    </lineage>
</organism>
<dbReference type="Proteomes" id="UP000269438">
    <property type="component" value="Unassembled WGS sequence"/>
</dbReference>
<protein>
    <recommendedName>
        <fullName evidence="5">Prepilin type IV endopeptidase peptidase domain-containing protein</fullName>
    </recommendedName>
</protein>
<keyword evidence="4" id="KW-1185">Reference proteome</keyword>
<evidence type="ECO:0000256" key="1">
    <source>
        <dbReference type="SAM" id="Phobius"/>
    </source>
</evidence>
<evidence type="ECO:0008006" key="5">
    <source>
        <dbReference type="Google" id="ProtNLM"/>
    </source>
</evidence>
<keyword evidence="1" id="KW-1133">Transmembrane helix</keyword>
<reference evidence="3 4" key="1">
    <citation type="submission" date="2018-10" db="EMBL/GenBank/DDBJ databases">
        <authorList>
            <person name="Li J."/>
        </authorList>
    </citation>
    <scope>NUCLEOTIDE SEQUENCE [LARGE SCALE GENOMIC DNA]</scope>
    <source>
        <strain evidence="3 4">JCM 11654</strain>
    </source>
</reference>
<sequence length="267" mass="27298">MLTTSTPRLASAHFPVPFVPPHPGPFDVPFPLTIAEPIVPAASLVTAGSGPIPVMLWPCLLWLLLTTPGLIRLDMRERRLPNRLIVPAALLLVGGVIFDAVSVASGGLGPNDLGPSIVGSVGREPNVVGPVGVVAASARDGPVEAFAKLIPALILAIVSLTLAAVGFWGGGDGKLAAVCLALLALTADPVGALSLFALLCGLATIVTSCHHALKRIRRRRGASPPIAPEHPDTPSGGILTRTIPLGPVLLGGLWGTLLILVVTGLPM</sequence>
<feature type="transmembrane region" description="Helical" evidence="1">
    <location>
        <begin position="149"/>
        <end position="170"/>
    </location>
</feature>
<evidence type="ECO:0000313" key="3">
    <source>
        <dbReference type="EMBL" id="RLP84637.1"/>
    </source>
</evidence>
<dbReference type="EMBL" id="RCUY01000001">
    <property type="protein sequence ID" value="RLP84637.1"/>
    <property type="molecule type" value="Genomic_DNA"/>
</dbReference>
<comment type="caution">
    <text evidence="3">The sequence shown here is derived from an EMBL/GenBank/DDBJ whole genome shotgun (WGS) entry which is preliminary data.</text>
</comment>
<proteinExistence type="predicted"/>
<dbReference type="EMBL" id="RCUY01000011">
    <property type="protein sequence ID" value="RLP80852.1"/>
    <property type="molecule type" value="Genomic_DNA"/>
</dbReference>
<feature type="transmembrane region" description="Helical" evidence="1">
    <location>
        <begin position="54"/>
        <end position="73"/>
    </location>
</feature>
<gene>
    <name evidence="3" type="ORF">D9V34_01145</name>
    <name evidence="2" type="ORF">D9V34_13440</name>
</gene>
<keyword evidence="1" id="KW-0812">Transmembrane</keyword>
<evidence type="ECO:0000313" key="4">
    <source>
        <dbReference type="Proteomes" id="UP000269438"/>
    </source>
</evidence>
<accession>A0A3L7AVU4</accession>
<name>A0A3L7AVU4_9MICO</name>
<dbReference type="Gene3D" id="1.20.120.1220">
    <property type="match status" value="1"/>
</dbReference>
<keyword evidence="1" id="KW-0472">Membrane</keyword>
<evidence type="ECO:0000313" key="2">
    <source>
        <dbReference type="EMBL" id="RLP80852.1"/>
    </source>
</evidence>
<dbReference type="AlphaFoldDB" id="A0A3L7AVU4"/>
<dbReference type="OrthoDB" id="9971431at2"/>